<name>M1N165_9CORY</name>
<dbReference type="Proteomes" id="UP000011723">
    <property type="component" value="Chromosome"/>
</dbReference>
<feature type="transmembrane region" description="Helical" evidence="1">
    <location>
        <begin position="277"/>
        <end position="299"/>
    </location>
</feature>
<feature type="transmembrane region" description="Helical" evidence="1">
    <location>
        <begin position="330"/>
        <end position="347"/>
    </location>
</feature>
<evidence type="ECO:0000313" key="3">
    <source>
        <dbReference type="Proteomes" id="UP000011723"/>
    </source>
</evidence>
<sequence length="370" mass="39071">MIMAAPTFLRSSRRFLSPQFNSEGSTWGSGVAGIGFVAYLLLNNLLIEVGDNPLIMIAYVVALYAYLTVILSGDRRMYRALGMNRTRAVLQQAWISGPLSLLLLVGFIVLWDFPTLLLGIGVVTVVFAVDLAVTARLCSGERSDAGTAQVGFLRSPGARDSLIRRLIWAPLARTALPMGLVAGLVVAGAGRIHLESTEIVLLIVGVLLIYLVPAHAYLNASASAGTWQAFGLTRRRWAEQVTLAAVVTQLLAWLLAWAVVAVLARVGFTDAGLPGRLVVPVLGLAILLAGLNAVTAAGAGFDAPSGYLAVYPAAAGVLVLNLSVPVLTAVAAQVVVGLLLLIAAIWMQVHFTQGRRGGGRAILDTRKFAE</sequence>
<dbReference type="KEGG" id="chn:A605_13390"/>
<accession>M1N165</accession>
<gene>
    <name evidence="2" type="ORF">A605_13390</name>
</gene>
<keyword evidence="3" id="KW-1185">Reference proteome</keyword>
<organism evidence="2 3">
    <name type="scientific">Corynebacterium halotolerans YIM 70093 = DSM 44683</name>
    <dbReference type="NCBI Taxonomy" id="1121362"/>
    <lineage>
        <taxon>Bacteria</taxon>
        <taxon>Bacillati</taxon>
        <taxon>Actinomycetota</taxon>
        <taxon>Actinomycetes</taxon>
        <taxon>Mycobacteriales</taxon>
        <taxon>Corynebacteriaceae</taxon>
        <taxon>Corynebacterium</taxon>
    </lineage>
</organism>
<dbReference type="HOGENOM" id="CLU_747452_0_0_11"/>
<dbReference type="PATRIC" id="fig|1121362.3.peg.2723"/>
<keyword evidence="1" id="KW-0472">Membrane</keyword>
<feature type="transmembrane region" description="Helical" evidence="1">
    <location>
        <begin position="116"/>
        <end position="133"/>
    </location>
</feature>
<dbReference type="EMBL" id="CP003697">
    <property type="protein sequence ID" value="AGF73674.1"/>
    <property type="molecule type" value="Genomic_DNA"/>
</dbReference>
<reference evidence="2 3" key="1">
    <citation type="journal article" date="2012" name="Stand. Genomic Sci.">
        <title>Genome sequence of the halotolerant bacterium Corynebacterium halotolerans type strain YIM 70093(T) (= DSM 44683(T)).</title>
        <authorList>
            <person name="Ruckert C."/>
            <person name="Albersmeier A."/>
            <person name="Al-Dilaimi A."/>
            <person name="Niehaus K."/>
            <person name="Szczepanowski R."/>
            <person name="Kalinowski J."/>
        </authorList>
    </citation>
    <scope>NUCLEOTIDE SEQUENCE [LARGE SCALE GENOMIC DNA]</scope>
    <source>
        <strain evidence="2">YIM 70093</strain>
    </source>
</reference>
<feature type="transmembrane region" description="Helical" evidence="1">
    <location>
        <begin position="306"/>
        <end position="324"/>
    </location>
</feature>
<keyword evidence="1" id="KW-0812">Transmembrane</keyword>
<feature type="transmembrane region" description="Helical" evidence="1">
    <location>
        <begin position="199"/>
        <end position="220"/>
    </location>
</feature>
<feature type="transmembrane region" description="Helical" evidence="1">
    <location>
        <begin position="166"/>
        <end position="187"/>
    </location>
</feature>
<feature type="transmembrane region" description="Helical" evidence="1">
    <location>
        <begin position="93"/>
        <end position="110"/>
    </location>
</feature>
<evidence type="ECO:0000313" key="2">
    <source>
        <dbReference type="EMBL" id="AGF73674.1"/>
    </source>
</evidence>
<feature type="transmembrane region" description="Helical" evidence="1">
    <location>
        <begin position="20"/>
        <end position="42"/>
    </location>
</feature>
<feature type="transmembrane region" description="Helical" evidence="1">
    <location>
        <begin position="54"/>
        <end position="72"/>
    </location>
</feature>
<proteinExistence type="predicted"/>
<evidence type="ECO:0000256" key="1">
    <source>
        <dbReference type="SAM" id="Phobius"/>
    </source>
</evidence>
<protein>
    <submittedName>
        <fullName evidence="2">Uncharacterized protein</fullName>
    </submittedName>
</protein>
<dbReference type="STRING" id="1121362.A605_13390"/>
<feature type="transmembrane region" description="Helical" evidence="1">
    <location>
        <begin position="241"/>
        <end position="265"/>
    </location>
</feature>
<dbReference type="AlphaFoldDB" id="M1N165"/>
<keyword evidence="1" id="KW-1133">Transmembrane helix</keyword>